<accession>A0A8D9EPQ2</accession>
<sequence length="99" mass="11586">MFQNTSSLTQFIKFDLATGTWSSPELKSSAQFKLKILTSIIILFLLLSNFFFCYFIFFFFCNMKTCLFAHEMLGRTLETEPPTFLNYKLHSSQPHCCKL</sequence>
<feature type="transmembrane region" description="Helical" evidence="1">
    <location>
        <begin position="36"/>
        <end position="60"/>
    </location>
</feature>
<dbReference type="AlphaFoldDB" id="A0A8D9EPQ2"/>
<reference evidence="2" key="1">
    <citation type="submission" date="2021-05" db="EMBL/GenBank/DDBJ databases">
        <authorList>
            <person name="Alioto T."/>
            <person name="Alioto T."/>
            <person name="Gomez Garrido J."/>
        </authorList>
    </citation>
    <scope>NUCLEOTIDE SEQUENCE</scope>
</reference>
<keyword evidence="1" id="KW-0812">Transmembrane</keyword>
<evidence type="ECO:0000313" key="2">
    <source>
        <dbReference type="EMBL" id="CAG6761848.1"/>
    </source>
</evidence>
<protein>
    <submittedName>
        <fullName evidence="2">Uncharacterized protein</fullName>
    </submittedName>
</protein>
<keyword evidence="1" id="KW-1133">Transmembrane helix</keyword>
<evidence type="ECO:0000256" key="1">
    <source>
        <dbReference type="SAM" id="Phobius"/>
    </source>
</evidence>
<organism evidence="2">
    <name type="scientific">Cacopsylla melanoneura</name>
    <dbReference type="NCBI Taxonomy" id="428564"/>
    <lineage>
        <taxon>Eukaryota</taxon>
        <taxon>Metazoa</taxon>
        <taxon>Ecdysozoa</taxon>
        <taxon>Arthropoda</taxon>
        <taxon>Hexapoda</taxon>
        <taxon>Insecta</taxon>
        <taxon>Pterygota</taxon>
        <taxon>Neoptera</taxon>
        <taxon>Paraneoptera</taxon>
        <taxon>Hemiptera</taxon>
        <taxon>Sternorrhyncha</taxon>
        <taxon>Psylloidea</taxon>
        <taxon>Psyllidae</taxon>
        <taxon>Psyllinae</taxon>
        <taxon>Cacopsylla</taxon>
    </lineage>
</organism>
<proteinExistence type="predicted"/>
<keyword evidence="1" id="KW-0472">Membrane</keyword>
<dbReference type="EMBL" id="HBUF01559963">
    <property type="protein sequence ID" value="CAG6761848.1"/>
    <property type="molecule type" value="Transcribed_RNA"/>
</dbReference>
<name>A0A8D9EPQ2_9HEMI</name>